<protein>
    <submittedName>
        <fullName evidence="1">Uncharacterized protein</fullName>
    </submittedName>
</protein>
<dbReference type="EMBL" id="MT141187">
    <property type="protein sequence ID" value="QJA55873.1"/>
    <property type="molecule type" value="Genomic_DNA"/>
</dbReference>
<evidence type="ECO:0000313" key="1">
    <source>
        <dbReference type="EMBL" id="QJA55873.1"/>
    </source>
</evidence>
<accession>A0A6M3IET6</accession>
<proteinExistence type="predicted"/>
<reference evidence="1" key="1">
    <citation type="submission" date="2020-03" db="EMBL/GenBank/DDBJ databases">
        <title>The deep terrestrial virosphere.</title>
        <authorList>
            <person name="Holmfeldt K."/>
            <person name="Nilsson E."/>
            <person name="Simone D."/>
            <person name="Lopez-Fernandez M."/>
            <person name="Wu X."/>
            <person name="de Brujin I."/>
            <person name="Lundin D."/>
            <person name="Andersson A."/>
            <person name="Bertilsson S."/>
            <person name="Dopson M."/>
        </authorList>
    </citation>
    <scope>NUCLEOTIDE SEQUENCE</scope>
    <source>
        <strain evidence="1">MM415B01975</strain>
    </source>
</reference>
<gene>
    <name evidence="1" type="ORF">MM415B01975_0007</name>
</gene>
<organism evidence="1">
    <name type="scientific">viral metagenome</name>
    <dbReference type="NCBI Taxonomy" id="1070528"/>
    <lineage>
        <taxon>unclassified sequences</taxon>
        <taxon>metagenomes</taxon>
        <taxon>organismal metagenomes</taxon>
    </lineage>
</organism>
<name>A0A6M3IET6_9ZZZZ</name>
<sequence>MKESKKSKLLKRKPAKKIIRTPVKKDKNDRNTIMRWKLMREAEVYRNKRKVKYTRYKNNYFIELIKEATTILYWTTWDITRIKNLRNILETDYDIPINFFSAFVYYTTYNYMKWQHRKLSFDNYVGFISNENVLVSFGNFIAKKGIVWREKNSRYPVDWELKWGIKNSIKGQKLGRKDKHVKEDIFSETVGKKINRYL</sequence>
<dbReference type="AlphaFoldDB" id="A0A6M3IET6"/>